<protein>
    <submittedName>
        <fullName evidence="2">GH19706</fullName>
    </submittedName>
</protein>
<evidence type="ECO:0000313" key="3">
    <source>
        <dbReference type="Proteomes" id="UP000001070"/>
    </source>
</evidence>
<accession>B4K035</accession>
<organism evidence="3">
    <name type="scientific">Drosophila grimshawi</name>
    <name type="common">Hawaiian fruit fly</name>
    <name type="synonym">Idiomyia grimshawi</name>
    <dbReference type="NCBI Taxonomy" id="7222"/>
    <lineage>
        <taxon>Eukaryota</taxon>
        <taxon>Metazoa</taxon>
        <taxon>Ecdysozoa</taxon>
        <taxon>Arthropoda</taxon>
        <taxon>Hexapoda</taxon>
        <taxon>Insecta</taxon>
        <taxon>Pterygota</taxon>
        <taxon>Neoptera</taxon>
        <taxon>Endopterygota</taxon>
        <taxon>Diptera</taxon>
        <taxon>Brachycera</taxon>
        <taxon>Muscomorpha</taxon>
        <taxon>Ephydroidea</taxon>
        <taxon>Drosophilidae</taxon>
        <taxon>Drosophila</taxon>
        <taxon>Hawaiian Drosophila</taxon>
    </lineage>
</organism>
<dbReference type="PhylomeDB" id="B4K035"/>
<dbReference type="OrthoDB" id="7868124at2759"/>
<sequence length="199" mass="21687">MDDVAQERPGCMKIKAKSRTTGIAMKAAQEAKQANDDMVNAVKVASDRIKLEYADKASTAAKAAEAVLASKQQVLEQLEMEVREAEIIVQEELLELSSAEANSQLALKAHQQAQEETKLLISGLKLAKENCASAEQVSTACQQSMAVKASLLEAAQKRVGVLLRQLSEARNDYAKTKKAAYRAMCAANEAKQRINHTKR</sequence>
<dbReference type="KEGG" id="dgr:6570390"/>
<proteinExistence type="predicted"/>
<keyword evidence="3" id="KW-1185">Reference proteome</keyword>
<dbReference type="Pfam" id="PF05335">
    <property type="entry name" value="DUF745"/>
    <property type="match status" value="1"/>
</dbReference>
<dbReference type="eggNOG" id="ENOG502S3C1">
    <property type="taxonomic scope" value="Eukaryota"/>
</dbReference>
<dbReference type="PANTHER" id="PTHR37161:SF2">
    <property type="entry name" value="AT11648P-RELATED"/>
    <property type="match status" value="1"/>
</dbReference>
<dbReference type="EMBL" id="CH916384">
    <property type="protein sequence ID" value="EDV91637.1"/>
    <property type="molecule type" value="Genomic_DNA"/>
</dbReference>
<dbReference type="SMR" id="B4K035"/>
<evidence type="ECO:0000313" key="2">
    <source>
        <dbReference type="EMBL" id="EDV91637.1"/>
    </source>
</evidence>
<name>B4K035_DROGR</name>
<dbReference type="HOGENOM" id="CLU_049377_1_0_1"/>
<dbReference type="InParanoid" id="B4K035"/>
<feature type="coiled-coil region" evidence="1">
    <location>
        <begin position="61"/>
        <end position="116"/>
    </location>
</feature>
<dbReference type="OMA" id="FQIMWFI"/>
<dbReference type="AlphaFoldDB" id="B4K035"/>
<keyword evidence="1" id="KW-0175">Coiled coil</keyword>
<dbReference type="PANTHER" id="PTHR37161">
    <property type="entry name" value="HDC10475"/>
    <property type="match status" value="1"/>
</dbReference>
<dbReference type="InterPro" id="IPR007999">
    <property type="entry name" value="DUF745"/>
</dbReference>
<gene>
    <name evidence="2" type="primary">Dgri\GH19706</name>
    <name evidence="2" type="ORF">Dgri_GH19706</name>
</gene>
<dbReference type="Proteomes" id="UP000001070">
    <property type="component" value="Unassembled WGS sequence"/>
</dbReference>
<reference evidence="2 3" key="1">
    <citation type="journal article" date="2007" name="Nature">
        <title>Evolution of genes and genomes on the Drosophila phylogeny.</title>
        <authorList>
            <consortium name="Drosophila 12 Genomes Consortium"/>
            <person name="Clark A.G."/>
            <person name="Eisen M.B."/>
            <person name="Smith D.R."/>
            <person name="Bergman C.M."/>
            <person name="Oliver B."/>
            <person name="Markow T.A."/>
            <person name="Kaufman T.C."/>
            <person name="Kellis M."/>
            <person name="Gelbart W."/>
            <person name="Iyer V.N."/>
            <person name="Pollard D.A."/>
            <person name="Sackton T.B."/>
            <person name="Larracuente A.M."/>
            <person name="Singh N.D."/>
            <person name="Abad J.P."/>
            <person name="Abt D.N."/>
            <person name="Adryan B."/>
            <person name="Aguade M."/>
            <person name="Akashi H."/>
            <person name="Anderson W.W."/>
            <person name="Aquadro C.F."/>
            <person name="Ardell D.H."/>
            <person name="Arguello R."/>
            <person name="Artieri C.G."/>
            <person name="Barbash D.A."/>
            <person name="Barker D."/>
            <person name="Barsanti P."/>
            <person name="Batterham P."/>
            <person name="Batzoglou S."/>
            <person name="Begun D."/>
            <person name="Bhutkar A."/>
            <person name="Blanco E."/>
            <person name="Bosak S.A."/>
            <person name="Bradley R.K."/>
            <person name="Brand A.D."/>
            <person name="Brent M.R."/>
            <person name="Brooks A.N."/>
            <person name="Brown R.H."/>
            <person name="Butlin R.K."/>
            <person name="Caggese C."/>
            <person name="Calvi B.R."/>
            <person name="Bernardo de Carvalho A."/>
            <person name="Caspi A."/>
            <person name="Castrezana S."/>
            <person name="Celniker S.E."/>
            <person name="Chang J.L."/>
            <person name="Chapple C."/>
            <person name="Chatterji S."/>
            <person name="Chinwalla A."/>
            <person name="Civetta A."/>
            <person name="Clifton S.W."/>
            <person name="Comeron J.M."/>
            <person name="Costello J.C."/>
            <person name="Coyne J.A."/>
            <person name="Daub J."/>
            <person name="David R.G."/>
            <person name="Delcher A.L."/>
            <person name="Delehaunty K."/>
            <person name="Do C.B."/>
            <person name="Ebling H."/>
            <person name="Edwards K."/>
            <person name="Eickbush T."/>
            <person name="Evans J.D."/>
            <person name="Filipski A."/>
            <person name="Findeiss S."/>
            <person name="Freyhult E."/>
            <person name="Fulton L."/>
            <person name="Fulton R."/>
            <person name="Garcia A.C."/>
            <person name="Gardiner A."/>
            <person name="Garfield D.A."/>
            <person name="Garvin B.E."/>
            <person name="Gibson G."/>
            <person name="Gilbert D."/>
            <person name="Gnerre S."/>
            <person name="Godfrey J."/>
            <person name="Good R."/>
            <person name="Gotea V."/>
            <person name="Gravely B."/>
            <person name="Greenberg A.J."/>
            <person name="Griffiths-Jones S."/>
            <person name="Gross S."/>
            <person name="Guigo R."/>
            <person name="Gustafson E.A."/>
            <person name="Haerty W."/>
            <person name="Hahn M.W."/>
            <person name="Halligan D.L."/>
            <person name="Halpern A.L."/>
            <person name="Halter G.M."/>
            <person name="Han M.V."/>
            <person name="Heger A."/>
            <person name="Hillier L."/>
            <person name="Hinrichs A.S."/>
            <person name="Holmes I."/>
            <person name="Hoskins R.A."/>
            <person name="Hubisz M.J."/>
            <person name="Hultmark D."/>
            <person name="Huntley M.A."/>
            <person name="Jaffe D.B."/>
            <person name="Jagadeeshan S."/>
            <person name="Jeck W.R."/>
            <person name="Johnson J."/>
            <person name="Jones C.D."/>
            <person name="Jordan W.C."/>
            <person name="Karpen G.H."/>
            <person name="Kataoka E."/>
            <person name="Keightley P.D."/>
            <person name="Kheradpour P."/>
            <person name="Kirkness E.F."/>
            <person name="Koerich L.B."/>
            <person name="Kristiansen K."/>
            <person name="Kudrna D."/>
            <person name="Kulathinal R.J."/>
            <person name="Kumar S."/>
            <person name="Kwok R."/>
            <person name="Lander E."/>
            <person name="Langley C.H."/>
            <person name="Lapoint R."/>
            <person name="Lazzaro B.P."/>
            <person name="Lee S.J."/>
            <person name="Levesque L."/>
            <person name="Li R."/>
            <person name="Lin C.F."/>
            <person name="Lin M.F."/>
            <person name="Lindblad-Toh K."/>
            <person name="Llopart A."/>
            <person name="Long M."/>
            <person name="Low L."/>
            <person name="Lozovsky E."/>
            <person name="Lu J."/>
            <person name="Luo M."/>
            <person name="Machado C.A."/>
            <person name="Makalowski W."/>
            <person name="Marzo M."/>
            <person name="Matsuda M."/>
            <person name="Matzkin L."/>
            <person name="McAllister B."/>
            <person name="McBride C.S."/>
            <person name="McKernan B."/>
            <person name="McKernan K."/>
            <person name="Mendez-Lago M."/>
            <person name="Minx P."/>
            <person name="Mollenhauer M.U."/>
            <person name="Montooth K."/>
            <person name="Mount S.M."/>
            <person name="Mu X."/>
            <person name="Myers E."/>
            <person name="Negre B."/>
            <person name="Newfeld S."/>
            <person name="Nielsen R."/>
            <person name="Noor M.A."/>
            <person name="O'Grady P."/>
            <person name="Pachter L."/>
            <person name="Papaceit M."/>
            <person name="Parisi M.J."/>
            <person name="Parisi M."/>
            <person name="Parts L."/>
            <person name="Pedersen J.S."/>
            <person name="Pesole G."/>
            <person name="Phillippy A.M."/>
            <person name="Ponting C.P."/>
            <person name="Pop M."/>
            <person name="Porcelli D."/>
            <person name="Powell J.R."/>
            <person name="Prohaska S."/>
            <person name="Pruitt K."/>
            <person name="Puig M."/>
            <person name="Quesneville H."/>
            <person name="Ram K.R."/>
            <person name="Rand D."/>
            <person name="Rasmussen M.D."/>
            <person name="Reed L.K."/>
            <person name="Reenan R."/>
            <person name="Reily A."/>
            <person name="Remington K.A."/>
            <person name="Rieger T.T."/>
            <person name="Ritchie M.G."/>
            <person name="Robin C."/>
            <person name="Rogers Y.H."/>
            <person name="Rohde C."/>
            <person name="Rozas J."/>
            <person name="Rubenfield M.J."/>
            <person name="Ruiz A."/>
            <person name="Russo S."/>
            <person name="Salzberg S.L."/>
            <person name="Sanchez-Gracia A."/>
            <person name="Saranga D.J."/>
            <person name="Sato H."/>
            <person name="Schaeffer S.W."/>
            <person name="Schatz M.C."/>
            <person name="Schlenke T."/>
            <person name="Schwartz R."/>
            <person name="Segarra C."/>
            <person name="Singh R.S."/>
            <person name="Sirot L."/>
            <person name="Sirota M."/>
            <person name="Sisneros N.B."/>
            <person name="Smith C.D."/>
            <person name="Smith T.F."/>
            <person name="Spieth J."/>
            <person name="Stage D.E."/>
            <person name="Stark A."/>
            <person name="Stephan W."/>
            <person name="Strausberg R.L."/>
            <person name="Strempel S."/>
            <person name="Sturgill D."/>
            <person name="Sutton G."/>
            <person name="Sutton G.G."/>
            <person name="Tao W."/>
            <person name="Teichmann S."/>
            <person name="Tobari Y.N."/>
            <person name="Tomimura Y."/>
            <person name="Tsolas J.M."/>
            <person name="Valente V.L."/>
            <person name="Venter E."/>
            <person name="Venter J.C."/>
            <person name="Vicario S."/>
            <person name="Vieira F.G."/>
            <person name="Vilella A.J."/>
            <person name="Villasante A."/>
            <person name="Walenz B."/>
            <person name="Wang J."/>
            <person name="Wasserman M."/>
            <person name="Watts T."/>
            <person name="Wilson D."/>
            <person name="Wilson R.K."/>
            <person name="Wing R.A."/>
            <person name="Wolfner M.F."/>
            <person name="Wong A."/>
            <person name="Wong G.K."/>
            <person name="Wu C.I."/>
            <person name="Wu G."/>
            <person name="Yamamoto D."/>
            <person name="Yang H.P."/>
            <person name="Yang S.P."/>
            <person name="Yorke J.A."/>
            <person name="Yoshida K."/>
            <person name="Zdobnov E."/>
            <person name="Zhang P."/>
            <person name="Zhang Y."/>
            <person name="Zimin A.V."/>
            <person name="Baldwin J."/>
            <person name="Abdouelleil A."/>
            <person name="Abdulkadir J."/>
            <person name="Abebe A."/>
            <person name="Abera B."/>
            <person name="Abreu J."/>
            <person name="Acer S.C."/>
            <person name="Aftuck L."/>
            <person name="Alexander A."/>
            <person name="An P."/>
            <person name="Anderson E."/>
            <person name="Anderson S."/>
            <person name="Arachi H."/>
            <person name="Azer M."/>
            <person name="Bachantsang P."/>
            <person name="Barry A."/>
            <person name="Bayul T."/>
            <person name="Berlin A."/>
            <person name="Bessette D."/>
            <person name="Bloom T."/>
            <person name="Blye J."/>
            <person name="Boguslavskiy L."/>
            <person name="Bonnet C."/>
            <person name="Boukhgalter B."/>
            <person name="Bourzgui I."/>
            <person name="Brown A."/>
            <person name="Cahill P."/>
            <person name="Channer S."/>
            <person name="Cheshatsang Y."/>
            <person name="Chuda L."/>
            <person name="Citroen M."/>
            <person name="Collymore A."/>
            <person name="Cooke P."/>
            <person name="Costello M."/>
            <person name="D'Aco K."/>
            <person name="Daza R."/>
            <person name="De Haan G."/>
            <person name="DeGray S."/>
            <person name="DeMaso C."/>
            <person name="Dhargay N."/>
            <person name="Dooley K."/>
            <person name="Dooley E."/>
            <person name="Doricent M."/>
            <person name="Dorje P."/>
            <person name="Dorjee K."/>
            <person name="Dupes A."/>
            <person name="Elong R."/>
            <person name="Falk J."/>
            <person name="Farina A."/>
            <person name="Faro S."/>
            <person name="Ferguson D."/>
            <person name="Fisher S."/>
            <person name="Foley C.D."/>
            <person name="Franke A."/>
            <person name="Friedrich D."/>
            <person name="Gadbois L."/>
            <person name="Gearin G."/>
            <person name="Gearin C.R."/>
            <person name="Giannoukos G."/>
            <person name="Goode T."/>
            <person name="Graham J."/>
            <person name="Grandbois E."/>
            <person name="Grewal S."/>
            <person name="Gyaltsen K."/>
            <person name="Hafez N."/>
            <person name="Hagos B."/>
            <person name="Hall J."/>
            <person name="Henson C."/>
            <person name="Hollinger A."/>
            <person name="Honan T."/>
            <person name="Huard M.D."/>
            <person name="Hughes L."/>
            <person name="Hurhula B."/>
            <person name="Husby M.E."/>
            <person name="Kamat A."/>
            <person name="Kanga B."/>
            <person name="Kashin S."/>
            <person name="Khazanovich D."/>
            <person name="Kisner P."/>
            <person name="Lance K."/>
            <person name="Lara M."/>
            <person name="Lee W."/>
            <person name="Lennon N."/>
            <person name="Letendre F."/>
            <person name="LeVine R."/>
            <person name="Lipovsky A."/>
            <person name="Liu X."/>
            <person name="Liu J."/>
            <person name="Liu S."/>
            <person name="Lokyitsang T."/>
            <person name="Lokyitsang Y."/>
            <person name="Lubonja R."/>
            <person name="Lui A."/>
            <person name="MacDonald P."/>
            <person name="Magnisalis V."/>
            <person name="Maru K."/>
            <person name="Matthews C."/>
            <person name="McCusker W."/>
            <person name="McDonough S."/>
            <person name="Mehta T."/>
            <person name="Meldrim J."/>
            <person name="Meneus L."/>
            <person name="Mihai O."/>
            <person name="Mihalev A."/>
            <person name="Mihova T."/>
            <person name="Mittelman R."/>
            <person name="Mlenga V."/>
            <person name="Montmayeur A."/>
            <person name="Mulrain L."/>
            <person name="Navidi A."/>
            <person name="Naylor J."/>
            <person name="Negash T."/>
            <person name="Nguyen T."/>
            <person name="Nguyen N."/>
            <person name="Nicol R."/>
            <person name="Norbu C."/>
            <person name="Norbu N."/>
            <person name="Novod N."/>
            <person name="O'Neill B."/>
            <person name="Osman S."/>
            <person name="Markiewicz E."/>
            <person name="Oyono O.L."/>
            <person name="Patti C."/>
            <person name="Phunkhang P."/>
            <person name="Pierre F."/>
            <person name="Priest M."/>
            <person name="Raghuraman S."/>
            <person name="Rege F."/>
            <person name="Reyes R."/>
            <person name="Rise C."/>
            <person name="Rogov P."/>
            <person name="Ross K."/>
            <person name="Ryan E."/>
            <person name="Settipalli S."/>
            <person name="Shea T."/>
            <person name="Sherpa N."/>
            <person name="Shi L."/>
            <person name="Shih D."/>
            <person name="Sparrow T."/>
            <person name="Spaulding J."/>
            <person name="Stalker J."/>
            <person name="Stange-Thomann N."/>
            <person name="Stavropoulos S."/>
            <person name="Stone C."/>
            <person name="Strader C."/>
            <person name="Tesfaye S."/>
            <person name="Thomson T."/>
            <person name="Thoulutsang Y."/>
            <person name="Thoulutsang D."/>
            <person name="Topham K."/>
            <person name="Topping I."/>
            <person name="Tsamla T."/>
            <person name="Vassiliev H."/>
            <person name="Vo A."/>
            <person name="Wangchuk T."/>
            <person name="Wangdi T."/>
            <person name="Weiand M."/>
            <person name="Wilkinson J."/>
            <person name="Wilson A."/>
            <person name="Yadav S."/>
            <person name="Young G."/>
            <person name="Yu Q."/>
            <person name="Zembek L."/>
            <person name="Zhong D."/>
            <person name="Zimmer A."/>
            <person name="Zwirko Z."/>
            <person name="Jaffe D.B."/>
            <person name="Alvarez P."/>
            <person name="Brockman W."/>
            <person name="Butler J."/>
            <person name="Chin C."/>
            <person name="Gnerre S."/>
            <person name="Grabherr M."/>
            <person name="Kleber M."/>
            <person name="Mauceli E."/>
            <person name="MacCallum I."/>
        </authorList>
    </citation>
    <scope>NUCLEOTIDE SEQUENCE [LARGE SCALE GENOMIC DNA]</scope>
    <source>
        <strain evidence="3">Tucson 15287-2541.00</strain>
    </source>
</reference>
<evidence type="ECO:0000256" key="1">
    <source>
        <dbReference type="SAM" id="Coils"/>
    </source>
</evidence>